<sequence>MKVITDRGLCQGHAQCEGAAPEVFEVGEDAVVRLKLENPPEELRPGIENAVRWCPVEAVRIEE</sequence>
<gene>
    <name evidence="8" type="ORF">ACFYXQ_39985</name>
</gene>
<evidence type="ECO:0000256" key="3">
    <source>
        <dbReference type="ARBA" id="ARBA00022723"/>
    </source>
</evidence>
<dbReference type="RefSeq" id="WP_040830576.1">
    <property type="nucleotide sequence ID" value="NZ_JBIAQY010000022.1"/>
</dbReference>
<dbReference type="Pfam" id="PF13459">
    <property type="entry name" value="Fer4_15"/>
    <property type="match status" value="1"/>
</dbReference>
<evidence type="ECO:0000256" key="5">
    <source>
        <dbReference type="ARBA" id="ARBA00023004"/>
    </source>
</evidence>
<proteinExistence type="predicted"/>
<dbReference type="Gene3D" id="3.30.70.20">
    <property type="match status" value="1"/>
</dbReference>
<evidence type="ECO:0000313" key="8">
    <source>
        <dbReference type="EMBL" id="MFF3573949.1"/>
    </source>
</evidence>
<accession>A0ABW6SFD6</accession>
<keyword evidence="2" id="KW-0813">Transport</keyword>
<keyword evidence="4" id="KW-0249">Electron transport</keyword>
<comment type="cofactor">
    <cofactor evidence="1">
        <name>[3Fe-4S] cluster</name>
        <dbReference type="ChEBI" id="CHEBI:21137"/>
    </cofactor>
</comment>
<dbReference type="InterPro" id="IPR051269">
    <property type="entry name" value="Fe-S_cluster_ET"/>
</dbReference>
<dbReference type="Proteomes" id="UP001601992">
    <property type="component" value="Unassembled WGS sequence"/>
</dbReference>
<dbReference type="PANTHER" id="PTHR36923:SF3">
    <property type="entry name" value="FERREDOXIN"/>
    <property type="match status" value="1"/>
</dbReference>
<keyword evidence="5" id="KW-0408">Iron</keyword>
<keyword evidence="9" id="KW-1185">Reference proteome</keyword>
<keyword evidence="6" id="KW-0411">Iron-sulfur</keyword>
<keyword evidence="7" id="KW-0003">3Fe-4S</keyword>
<dbReference type="EMBL" id="JBIAQY010000022">
    <property type="protein sequence ID" value="MFF3573949.1"/>
    <property type="molecule type" value="Genomic_DNA"/>
</dbReference>
<evidence type="ECO:0000256" key="7">
    <source>
        <dbReference type="ARBA" id="ARBA00023291"/>
    </source>
</evidence>
<evidence type="ECO:0000256" key="4">
    <source>
        <dbReference type="ARBA" id="ARBA00022982"/>
    </source>
</evidence>
<dbReference type="SUPFAM" id="SSF54862">
    <property type="entry name" value="4Fe-4S ferredoxins"/>
    <property type="match status" value="1"/>
</dbReference>
<comment type="caution">
    <text evidence="8">The sequence shown here is derived from an EMBL/GenBank/DDBJ whole genome shotgun (WGS) entry which is preliminary data.</text>
</comment>
<organism evidence="8 9">
    <name type="scientific">Nocardia jiangxiensis</name>
    <dbReference type="NCBI Taxonomy" id="282685"/>
    <lineage>
        <taxon>Bacteria</taxon>
        <taxon>Bacillati</taxon>
        <taxon>Actinomycetota</taxon>
        <taxon>Actinomycetes</taxon>
        <taxon>Mycobacteriales</taxon>
        <taxon>Nocardiaceae</taxon>
        <taxon>Nocardia</taxon>
    </lineage>
</organism>
<keyword evidence="3" id="KW-0479">Metal-binding</keyword>
<name>A0ABW6SFD6_9NOCA</name>
<evidence type="ECO:0000256" key="6">
    <source>
        <dbReference type="ARBA" id="ARBA00023014"/>
    </source>
</evidence>
<protein>
    <submittedName>
        <fullName evidence="8">Ferredoxin</fullName>
    </submittedName>
</protein>
<evidence type="ECO:0000313" key="9">
    <source>
        <dbReference type="Proteomes" id="UP001601992"/>
    </source>
</evidence>
<evidence type="ECO:0000256" key="2">
    <source>
        <dbReference type="ARBA" id="ARBA00022448"/>
    </source>
</evidence>
<dbReference type="PANTHER" id="PTHR36923">
    <property type="entry name" value="FERREDOXIN"/>
    <property type="match status" value="1"/>
</dbReference>
<evidence type="ECO:0000256" key="1">
    <source>
        <dbReference type="ARBA" id="ARBA00001927"/>
    </source>
</evidence>
<reference evidence="8 9" key="1">
    <citation type="submission" date="2024-10" db="EMBL/GenBank/DDBJ databases">
        <title>The Natural Products Discovery Center: Release of the First 8490 Sequenced Strains for Exploring Actinobacteria Biosynthetic Diversity.</title>
        <authorList>
            <person name="Kalkreuter E."/>
            <person name="Kautsar S.A."/>
            <person name="Yang D."/>
            <person name="Bader C.D."/>
            <person name="Teijaro C.N."/>
            <person name="Fluegel L."/>
            <person name="Davis C.M."/>
            <person name="Simpson J.R."/>
            <person name="Lauterbach L."/>
            <person name="Steele A.D."/>
            <person name="Gui C."/>
            <person name="Meng S."/>
            <person name="Li G."/>
            <person name="Viehrig K."/>
            <person name="Ye F."/>
            <person name="Su P."/>
            <person name="Kiefer A.F."/>
            <person name="Nichols A."/>
            <person name="Cepeda A.J."/>
            <person name="Yan W."/>
            <person name="Fan B."/>
            <person name="Jiang Y."/>
            <person name="Adhikari A."/>
            <person name="Zheng C.-J."/>
            <person name="Schuster L."/>
            <person name="Cowan T.M."/>
            <person name="Smanski M.J."/>
            <person name="Chevrette M.G."/>
            <person name="De Carvalho L.P.S."/>
            <person name="Shen B."/>
        </authorList>
    </citation>
    <scope>NUCLEOTIDE SEQUENCE [LARGE SCALE GENOMIC DNA]</scope>
    <source>
        <strain evidence="8 9">NPDC002593</strain>
    </source>
</reference>